<dbReference type="Proteomes" id="UP000613177">
    <property type="component" value="Unassembled WGS sequence"/>
</dbReference>
<reference evidence="2" key="1">
    <citation type="submission" date="2021-01" db="EMBL/GenBank/DDBJ databases">
        <title>Metabolic potential, ecology and presence of endohyphal bacteria is reflected in genomic diversity of Mucoromycotina.</title>
        <authorList>
            <person name="Muszewska A."/>
            <person name="Okrasinska A."/>
            <person name="Steczkiewicz K."/>
            <person name="Drgas O."/>
            <person name="Orlowska M."/>
            <person name="Perlinska-Lenart U."/>
            <person name="Aleksandrzak-Piekarczyk T."/>
            <person name="Szatraj K."/>
            <person name="Zielenkiewicz U."/>
            <person name="Pilsyk S."/>
            <person name="Malc E."/>
            <person name="Mieczkowski P."/>
            <person name="Kruszewska J.S."/>
            <person name="Biernat P."/>
            <person name="Pawlowska J."/>
        </authorList>
    </citation>
    <scope>NUCLEOTIDE SEQUENCE</scope>
    <source>
        <strain evidence="2">WA0000018081</strain>
    </source>
</reference>
<dbReference type="EMBL" id="JAEPRE010000235">
    <property type="protein sequence ID" value="KAG2229910.1"/>
    <property type="molecule type" value="Genomic_DNA"/>
</dbReference>
<dbReference type="AlphaFoldDB" id="A0A8H7VR22"/>
<evidence type="ECO:0000313" key="2">
    <source>
        <dbReference type="EMBL" id="KAG2229910.1"/>
    </source>
</evidence>
<organism evidence="2 3">
    <name type="scientific">Thamnidium elegans</name>
    <dbReference type="NCBI Taxonomy" id="101142"/>
    <lineage>
        <taxon>Eukaryota</taxon>
        <taxon>Fungi</taxon>
        <taxon>Fungi incertae sedis</taxon>
        <taxon>Mucoromycota</taxon>
        <taxon>Mucoromycotina</taxon>
        <taxon>Mucoromycetes</taxon>
        <taxon>Mucorales</taxon>
        <taxon>Mucorineae</taxon>
        <taxon>Mucoraceae</taxon>
        <taxon>Thamnidium</taxon>
    </lineage>
</organism>
<comment type="caution">
    <text evidence="2">The sequence shown here is derived from an EMBL/GenBank/DDBJ whole genome shotgun (WGS) entry which is preliminary data.</text>
</comment>
<feature type="compositionally biased region" description="Basic and acidic residues" evidence="1">
    <location>
        <begin position="54"/>
        <end position="73"/>
    </location>
</feature>
<evidence type="ECO:0000256" key="1">
    <source>
        <dbReference type="SAM" id="MobiDB-lite"/>
    </source>
</evidence>
<feature type="region of interest" description="Disordered" evidence="1">
    <location>
        <begin position="53"/>
        <end position="73"/>
    </location>
</feature>
<accession>A0A8H7VR22</accession>
<evidence type="ECO:0000313" key="3">
    <source>
        <dbReference type="Proteomes" id="UP000613177"/>
    </source>
</evidence>
<protein>
    <submittedName>
        <fullName evidence="2">Uncharacterized protein</fullName>
    </submittedName>
</protein>
<gene>
    <name evidence="2" type="ORF">INT48_008285</name>
</gene>
<keyword evidence="3" id="KW-1185">Reference proteome</keyword>
<name>A0A8H7VR22_9FUNG</name>
<sequence length="157" mass="17963">MTKSTFYYEDGLDNVFNENGDKVVDPMEGVLTDITDPNIVLVTITSREAYLATKPKDDDKDTEMDGHTREKFIDRMIEGPVRRGRVAEIPYKKSEKNVGRPSSFSGEHEQHIEEIVEQNPQICADDIIDSLTHKFEGFSISKSQMNHHLKNNMFITI</sequence>
<proteinExistence type="predicted"/>